<proteinExistence type="predicted"/>
<dbReference type="InterPro" id="IPR018060">
    <property type="entry name" value="HTH_AraC"/>
</dbReference>
<organism evidence="5 6">
    <name type="scientific">Parabacteroides segnis</name>
    <dbReference type="NCBI Taxonomy" id="2763058"/>
    <lineage>
        <taxon>Bacteria</taxon>
        <taxon>Pseudomonadati</taxon>
        <taxon>Bacteroidota</taxon>
        <taxon>Bacteroidia</taxon>
        <taxon>Bacteroidales</taxon>
        <taxon>Tannerellaceae</taxon>
        <taxon>Parabacteroides</taxon>
    </lineage>
</organism>
<dbReference type="Proteomes" id="UP000644010">
    <property type="component" value="Unassembled WGS sequence"/>
</dbReference>
<dbReference type="InterPro" id="IPR037923">
    <property type="entry name" value="HTH-like"/>
</dbReference>
<dbReference type="PROSITE" id="PS01124">
    <property type="entry name" value="HTH_ARAC_FAMILY_2"/>
    <property type="match status" value="1"/>
</dbReference>
<evidence type="ECO:0000313" key="5">
    <source>
        <dbReference type="EMBL" id="MBC5642861.1"/>
    </source>
</evidence>
<dbReference type="Gene3D" id="1.10.10.60">
    <property type="entry name" value="Homeodomain-like"/>
    <property type="match status" value="2"/>
</dbReference>
<gene>
    <name evidence="5" type="ORF">H8S77_08175</name>
</gene>
<evidence type="ECO:0000256" key="1">
    <source>
        <dbReference type="ARBA" id="ARBA00023015"/>
    </source>
</evidence>
<dbReference type="EMBL" id="JACOOI010000006">
    <property type="protein sequence ID" value="MBC5642861.1"/>
    <property type="molecule type" value="Genomic_DNA"/>
</dbReference>
<dbReference type="PANTHER" id="PTHR43280">
    <property type="entry name" value="ARAC-FAMILY TRANSCRIPTIONAL REGULATOR"/>
    <property type="match status" value="1"/>
</dbReference>
<dbReference type="InterPro" id="IPR009057">
    <property type="entry name" value="Homeodomain-like_sf"/>
</dbReference>
<protein>
    <submittedName>
        <fullName evidence="5">AraC family transcriptional regulator</fullName>
    </submittedName>
</protein>
<dbReference type="Pfam" id="PF12833">
    <property type="entry name" value="HTH_18"/>
    <property type="match status" value="1"/>
</dbReference>
<name>A0ABR7E0E9_9BACT</name>
<accession>A0ABR7E0E9</accession>
<sequence length="313" mass="36055">MKNKNLFKYLVSSERDLLWGLIVDNVGQAEIGKDYKIYPPKVGHPTDYYFTPQNGRILDNYQLIYISKGKGTYFTSPDESIPITAGDMLIIPPYTWHSYYPDKKTGWQEYWIGMRGPHLDARFKNGFFGTNRLVYKVGLREDIIQLFNQAIDFAFSEQATYQQTLAGIGNLILGMAIYYDCNQHFTNDVVIQQINQARIIMRENFLTGISPKDVAQQINMGYSWFRKLFKEYTNVSPARFILELKLQKAKSLLLNSSLSVKEISYMVGYEDATYFTALFKKYAGFTPLAYREQLSSNQLQHVSDSENDGKTAP</sequence>
<evidence type="ECO:0000256" key="2">
    <source>
        <dbReference type="ARBA" id="ARBA00023125"/>
    </source>
</evidence>
<dbReference type="PANTHER" id="PTHR43280:SF30">
    <property type="entry name" value="MMSAB OPERON REGULATORY PROTEIN"/>
    <property type="match status" value="1"/>
</dbReference>
<dbReference type="SUPFAM" id="SSF46689">
    <property type="entry name" value="Homeodomain-like"/>
    <property type="match status" value="2"/>
</dbReference>
<keyword evidence="6" id="KW-1185">Reference proteome</keyword>
<dbReference type="InterPro" id="IPR020449">
    <property type="entry name" value="Tscrpt_reg_AraC-type_HTH"/>
</dbReference>
<keyword evidence="3" id="KW-0804">Transcription</keyword>
<dbReference type="SMART" id="SM00342">
    <property type="entry name" value="HTH_ARAC"/>
    <property type="match status" value="1"/>
</dbReference>
<dbReference type="SUPFAM" id="SSF51215">
    <property type="entry name" value="Regulatory protein AraC"/>
    <property type="match status" value="1"/>
</dbReference>
<dbReference type="Gene3D" id="2.60.120.280">
    <property type="entry name" value="Regulatory protein AraC"/>
    <property type="match status" value="1"/>
</dbReference>
<reference evidence="5 6" key="1">
    <citation type="submission" date="2020-08" db="EMBL/GenBank/DDBJ databases">
        <title>Genome public.</title>
        <authorList>
            <person name="Liu C."/>
            <person name="Sun Q."/>
        </authorList>
    </citation>
    <scope>NUCLEOTIDE SEQUENCE [LARGE SCALE GENOMIC DNA]</scope>
    <source>
        <strain evidence="5 6">BX2</strain>
    </source>
</reference>
<evidence type="ECO:0000313" key="6">
    <source>
        <dbReference type="Proteomes" id="UP000644010"/>
    </source>
</evidence>
<dbReference type="RefSeq" id="WP_186959003.1">
    <property type="nucleotide sequence ID" value="NZ_JACOOI010000006.1"/>
</dbReference>
<dbReference type="CDD" id="cd06986">
    <property type="entry name" value="cupin_MmsR-like_N"/>
    <property type="match status" value="1"/>
</dbReference>
<evidence type="ECO:0000256" key="3">
    <source>
        <dbReference type="ARBA" id="ARBA00023163"/>
    </source>
</evidence>
<keyword evidence="2" id="KW-0238">DNA-binding</keyword>
<dbReference type="InterPro" id="IPR003313">
    <property type="entry name" value="AraC-bd"/>
</dbReference>
<comment type="caution">
    <text evidence="5">The sequence shown here is derived from an EMBL/GenBank/DDBJ whole genome shotgun (WGS) entry which is preliminary data.</text>
</comment>
<feature type="domain" description="HTH araC/xylS-type" evidence="4">
    <location>
        <begin position="195"/>
        <end position="293"/>
    </location>
</feature>
<dbReference type="PRINTS" id="PR00032">
    <property type="entry name" value="HTHARAC"/>
</dbReference>
<dbReference type="InterPro" id="IPR018062">
    <property type="entry name" value="HTH_AraC-typ_CS"/>
</dbReference>
<dbReference type="PROSITE" id="PS00041">
    <property type="entry name" value="HTH_ARAC_FAMILY_1"/>
    <property type="match status" value="1"/>
</dbReference>
<keyword evidence="1" id="KW-0805">Transcription regulation</keyword>
<evidence type="ECO:0000259" key="4">
    <source>
        <dbReference type="PROSITE" id="PS01124"/>
    </source>
</evidence>
<dbReference type="Pfam" id="PF02311">
    <property type="entry name" value="AraC_binding"/>
    <property type="match status" value="1"/>
</dbReference>